<gene>
    <name evidence="1" type="ORF">pCM32.10c</name>
</gene>
<geneLocation type="plasmid" evidence="1">
    <name>pCM32</name>
</geneLocation>
<accession>A0A0C5BVT4</accession>
<sequence>MTAGPGRNYFPVFSASQVGQSGPVRGRYQKSDSPLPLGIFWPHRVIIEPSHQDFLTIVCQGLLLPISGVLPVRGW</sequence>
<proteinExistence type="predicted"/>
<dbReference type="EMBL" id="KM260754">
    <property type="protein sequence ID" value="AJM87335.1"/>
    <property type="molecule type" value="Genomic_DNA"/>
</dbReference>
<dbReference type="AlphaFoldDB" id="A0A0C5BVT4"/>
<name>A0A0C5BVT4_9PSEU</name>
<evidence type="ECO:0000313" key="1">
    <source>
        <dbReference type="EMBL" id="AJM87335.1"/>
    </source>
</evidence>
<organism evidence="1">
    <name type="scientific">Saccharopolyspora endophytica</name>
    <dbReference type="NCBI Taxonomy" id="543886"/>
    <lineage>
        <taxon>Bacteria</taxon>
        <taxon>Bacillati</taxon>
        <taxon>Actinomycetota</taxon>
        <taxon>Actinomycetes</taxon>
        <taxon>Pseudonocardiales</taxon>
        <taxon>Pseudonocardiaceae</taxon>
        <taxon>Saccharopolyspora</taxon>
    </lineage>
</organism>
<reference evidence="1" key="1">
    <citation type="journal article" date="2015" name="Appl. Microbiol. Biotechnol.">
        <title>Characterization of the chromosomal integration of Saccharopolyspora plasmid pCM32 and its application to improve production of spinosyn in Saccharopolyspora spinosa.</title>
        <authorList>
            <person name="Chen J."/>
            <person name="Xia H."/>
            <person name="Dang F."/>
            <person name="Xu Q."/>
            <person name="Li W."/>
            <person name="Qin Z."/>
        </authorList>
    </citation>
    <scope>NUCLEOTIDE SEQUENCE</scope>
    <source>
        <strain evidence="1">YIM 61095</strain>
        <plasmid evidence="1">pCM32</plasmid>
    </source>
</reference>
<keyword evidence="1" id="KW-0614">Plasmid</keyword>
<protein>
    <submittedName>
        <fullName evidence="1">Uncharacterized protein</fullName>
    </submittedName>
</protein>